<dbReference type="OrthoDB" id="5496380at2"/>
<dbReference type="GO" id="GO:0016020">
    <property type="term" value="C:membrane"/>
    <property type="evidence" value="ECO:0007669"/>
    <property type="project" value="InterPro"/>
</dbReference>
<dbReference type="Pfam" id="PF00990">
    <property type="entry name" value="GGDEF"/>
    <property type="match status" value="1"/>
</dbReference>
<dbReference type="PROSITE" id="PS50885">
    <property type="entry name" value="HAMP"/>
    <property type="match status" value="1"/>
</dbReference>
<protein>
    <recommendedName>
        <fullName evidence="2">diguanylate cyclase</fullName>
        <ecNumber evidence="2">2.7.7.65</ecNumber>
    </recommendedName>
</protein>
<feature type="domain" description="HAMP" evidence="6">
    <location>
        <begin position="332"/>
        <end position="385"/>
    </location>
</feature>
<organism evidence="8 9">
    <name type="scientific">Marinobacterium iners DSM 11526</name>
    <dbReference type="NCBI Taxonomy" id="1122198"/>
    <lineage>
        <taxon>Bacteria</taxon>
        <taxon>Pseudomonadati</taxon>
        <taxon>Pseudomonadota</taxon>
        <taxon>Gammaproteobacteria</taxon>
        <taxon>Oceanospirillales</taxon>
        <taxon>Oceanospirillaceae</taxon>
        <taxon>Marinobacterium</taxon>
    </lineage>
</organism>
<evidence type="ECO:0000256" key="2">
    <source>
        <dbReference type="ARBA" id="ARBA00012528"/>
    </source>
</evidence>
<evidence type="ECO:0000259" key="6">
    <source>
        <dbReference type="PROSITE" id="PS50885"/>
    </source>
</evidence>
<reference evidence="9" key="1">
    <citation type="submission" date="2016-10" db="EMBL/GenBank/DDBJ databases">
        <authorList>
            <person name="Varghese N."/>
            <person name="Submissions S."/>
        </authorList>
    </citation>
    <scope>NUCLEOTIDE SEQUENCE [LARGE SCALE GENOMIC DNA]</scope>
    <source>
        <strain evidence="9">DSM 11526</strain>
    </source>
</reference>
<dbReference type="NCBIfam" id="TIGR00254">
    <property type="entry name" value="GGDEF"/>
    <property type="match status" value="1"/>
</dbReference>
<feature type="coiled-coil region" evidence="4">
    <location>
        <begin position="370"/>
        <end position="404"/>
    </location>
</feature>
<dbReference type="Gene3D" id="3.30.70.270">
    <property type="match status" value="1"/>
</dbReference>
<keyword evidence="5" id="KW-0472">Membrane</keyword>
<dbReference type="EC" id="2.7.7.65" evidence="2"/>
<keyword evidence="5" id="KW-0812">Transmembrane</keyword>
<keyword evidence="9" id="KW-1185">Reference proteome</keyword>
<dbReference type="AlphaFoldDB" id="A0A1H4FYV4"/>
<feature type="transmembrane region" description="Helical" evidence="5">
    <location>
        <begin position="311"/>
        <end position="335"/>
    </location>
</feature>
<dbReference type="Gene3D" id="6.10.340.10">
    <property type="match status" value="1"/>
</dbReference>
<dbReference type="InterPro" id="IPR029787">
    <property type="entry name" value="Nucleotide_cyclase"/>
</dbReference>
<dbReference type="PROSITE" id="PS50887">
    <property type="entry name" value="GGDEF"/>
    <property type="match status" value="1"/>
</dbReference>
<name>A0A1H4FYV4_9GAMM</name>
<gene>
    <name evidence="8" type="ORF">SAMN02745729_11333</name>
</gene>
<dbReference type="InterPro" id="IPR003660">
    <property type="entry name" value="HAMP_dom"/>
</dbReference>
<evidence type="ECO:0000256" key="1">
    <source>
        <dbReference type="ARBA" id="ARBA00001946"/>
    </source>
</evidence>
<dbReference type="SMART" id="SM00304">
    <property type="entry name" value="HAMP"/>
    <property type="match status" value="1"/>
</dbReference>
<evidence type="ECO:0000313" key="9">
    <source>
        <dbReference type="Proteomes" id="UP000242469"/>
    </source>
</evidence>
<comment type="catalytic activity">
    <reaction evidence="3">
        <text>2 GTP = 3',3'-c-di-GMP + 2 diphosphate</text>
        <dbReference type="Rhea" id="RHEA:24898"/>
        <dbReference type="ChEBI" id="CHEBI:33019"/>
        <dbReference type="ChEBI" id="CHEBI:37565"/>
        <dbReference type="ChEBI" id="CHEBI:58805"/>
        <dbReference type="EC" id="2.7.7.65"/>
    </reaction>
</comment>
<dbReference type="SUPFAM" id="SSF55073">
    <property type="entry name" value="Nucleotide cyclase"/>
    <property type="match status" value="1"/>
</dbReference>
<keyword evidence="4" id="KW-0175">Coiled coil</keyword>
<sequence length="593" mass="67603">MNLKSRLSLLAVVLILASAAAVWISVQTLAERIITEWALRYVEKQVLYDKERVLQPLLREIVLARQLSSSPVLIEWLEDPDNILAEYRGLMELERYRESFTDSNYFLGILRNGHYYYNNAENEFAGDQMRYQLNASEPADRWFFDLIEQNRDLHINVNPDAHLGVTKLWVDVLLRNPSGEVLGVAGTGLNLSSFLNDIVDSGEEGITSLFVNHQGAIQLYRDQSMIDFASLTKSDNEQSRLSVMMPGEDYTQLKQAMAQVKEDPQEVISRFVTLDGKRYLAGVAYLPDIDWYEVTLMDLHRLLPLSRFNSILMIFGISLLITVLVFHIVLGRVVLEPLQALDRAIRRFRKGEYTGEPLNVRASGEVARLVEEFEKMSREVYEARTNLEQKVQERTEALNQLSQTDPLTGLLNRRGMDQRLREELKRSAREGRPLGIIWIDLDLFKEINDRYGHAVGDEALVVVATVLRSVLREYDAASRWGGDEFLIMIRDADRGLVEHICERLLRVIRGQVVRTPCGASLSMTFSIGASLTHTEDHEEVLRQADAALYAAKQDGRNGYRLYTEVLETQSILEVVDQTEDLAEAGIKIRHSAD</sequence>
<keyword evidence="5" id="KW-1133">Transmembrane helix</keyword>
<dbReference type="SMART" id="SM00267">
    <property type="entry name" value="GGDEF"/>
    <property type="match status" value="1"/>
</dbReference>
<evidence type="ECO:0000256" key="5">
    <source>
        <dbReference type="SAM" id="Phobius"/>
    </source>
</evidence>
<dbReference type="EMBL" id="FNRJ01000013">
    <property type="protein sequence ID" value="SEB01838.1"/>
    <property type="molecule type" value="Genomic_DNA"/>
</dbReference>
<dbReference type="PANTHER" id="PTHR45138">
    <property type="entry name" value="REGULATORY COMPONENTS OF SENSORY TRANSDUCTION SYSTEM"/>
    <property type="match status" value="1"/>
</dbReference>
<dbReference type="PANTHER" id="PTHR45138:SF9">
    <property type="entry name" value="DIGUANYLATE CYCLASE DGCM-RELATED"/>
    <property type="match status" value="1"/>
</dbReference>
<dbReference type="FunFam" id="3.30.70.270:FF:000001">
    <property type="entry name" value="Diguanylate cyclase domain protein"/>
    <property type="match status" value="1"/>
</dbReference>
<comment type="cofactor">
    <cofactor evidence="1">
        <name>Mg(2+)</name>
        <dbReference type="ChEBI" id="CHEBI:18420"/>
    </cofactor>
</comment>
<proteinExistence type="predicted"/>
<evidence type="ECO:0000256" key="4">
    <source>
        <dbReference type="SAM" id="Coils"/>
    </source>
</evidence>
<dbReference type="GO" id="GO:0052621">
    <property type="term" value="F:diguanylate cyclase activity"/>
    <property type="evidence" value="ECO:0007669"/>
    <property type="project" value="UniProtKB-EC"/>
</dbReference>
<feature type="domain" description="GGDEF" evidence="7">
    <location>
        <begin position="432"/>
        <end position="564"/>
    </location>
</feature>
<dbReference type="GO" id="GO:0007165">
    <property type="term" value="P:signal transduction"/>
    <property type="evidence" value="ECO:0007669"/>
    <property type="project" value="InterPro"/>
</dbReference>
<dbReference type="InterPro" id="IPR000160">
    <property type="entry name" value="GGDEF_dom"/>
</dbReference>
<dbReference type="InterPro" id="IPR043128">
    <property type="entry name" value="Rev_trsase/Diguanyl_cyclase"/>
</dbReference>
<dbReference type="RefSeq" id="WP_139253925.1">
    <property type="nucleotide sequence ID" value="NZ_FNRJ01000013.1"/>
</dbReference>
<evidence type="ECO:0000259" key="7">
    <source>
        <dbReference type="PROSITE" id="PS50887"/>
    </source>
</evidence>
<dbReference type="InterPro" id="IPR050469">
    <property type="entry name" value="Diguanylate_Cyclase"/>
</dbReference>
<accession>A0A1H4FYV4</accession>
<dbReference type="CDD" id="cd01949">
    <property type="entry name" value="GGDEF"/>
    <property type="match status" value="1"/>
</dbReference>
<dbReference type="Proteomes" id="UP000242469">
    <property type="component" value="Unassembled WGS sequence"/>
</dbReference>
<dbReference type="STRING" id="1122198.SAMN02745729_11333"/>
<evidence type="ECO:0000313" key="8">
    <source>
        <dbReference type="EMBL" id="SEB01838.1"/>
    </source>
</evidence>
<evidence type="ECO:0000256" key="3">
    <source>
        <dbReference type="ARBA" id="ARBA00034247"/>
    </source>
</evidence>